<name>A0ABP8K8I5_9ACTN</name>
<keyword evidence="2" id="KW-1185">Reference proteome</keyword>
<dbReference type="RefSeq" id="WP_344999841.1">
    <property type="nucleotide sequence ID" value="NZ_BAABFR010000094.1"/>
</dbReference>
<accession>A0ABP8K8I5</accession>
<dbReference type="EMBL" id="BAABFR010000094">
    <property type="protein sequence ID" value="GAA4402167.1"/>
    <property type="molecule type" value="Genomic_DNA"/>
</dbReference>
<evidence type="ECO:0008006" key="3">
    <source>
        <dbReference type="Google" id="ProtNLM"/>
    </source>
</evidence>
<protein>
    <recommendedName>
        <fullName evidence="3">DUF2267 domain-containing protein</fullName>
    </recommendedName>
</protein>
<proteinExistence type="predicted"/>
<gene>
    <name evidence="1" type="ORF">GCM10023147_42440</name>
</gene>
<reference evidence="2" key="1">
    <citation type="journal article" date="2019" name="Int. J. Syst. Evol. Microbiol.">
        <title>The Global Catalogue of Microorganisms (GCM) 10K type strain sequencing project: providing services to taxonomists for standard genome sequencing and annotation.</title>
        <authorList>
            <consortium name="The Broad Institute Genomics Platform"/>
            <consortium name="The Broad Institute Genome Sequencing Center for Infectious Disease"/>
            <person name="Wu L."/>
            <person name="Ma J."/>
        </authorList>
    </citation>
    <scope>NUCLEOTIDE SEQUENCE [LARGE SCALE GENOMIC DNA]</scope>
    <source>
        <strain evidence="2">JCM 17688</strain>
    </source>
</reference>
<dbReference type="Pfam" id="PF21893">
    <property type="entry name" value="DUF6918"/>
    <property type="match status" value="1"/>
</dbReference>
<evidence type="ECO:0000313" key="2">
    <source>
        <dbReference type="Proteomes" id="UP001500635"/>
    </source>
</evidence>
<comment type="caution">
    <text evidence="1">The sequence shown here is derived from an EMBL/GenBank/DDBJ whole genome shotgun (WGS) entry which is preliminary data.</text>
</comment>
<sequence>MTTPLTTSLLDPERSKAVVADFASVVDAEVKDKSGLSGTTIKAAYAMVKKASPSVVESALTKLLPDFAAALDPFWAEFAAGEPGDFGQFLSARGDKVGDALLAVTDQRAESTNQAVLRKAYQGIRGKAKDNVVAALPRVGAAVQKHAV</sequence>
<dbReference type="InterPro" id="IPR054211">
    <property type="entry name" value="DUF6918"/>
</dbReference>
<organism evidence="1 2">
    <name type="scientific">Tsukamurella soli</name>
    <dbReference type="NCBI Taxonomy" id="644556"/>
    <lineage>
        <taxon>Bacteria</taxon>
        <taxon>Bacillati</taxon>
        <taxon>Actinomycetota</taxon>
        <taxon>Actinomycetes</taxon>
        <taxon>Mycobacteriales</taxon>
        <taxon>Tsukamurellaceae</taxon>
        <taxon>Tsukamurella</taxon>
    </lineage>
</organism>
<evidence type="ECO:0000313" key="1">
    <source>
        <dbReference type="EMBL" id="GAA4402167.1"/>
    </source>
</evidence>
<dbReference type="Proteomes" id="UP001500635">
    <property type="component" value="Unassembled WGS sequence"/>
</dbReference>